<dbReference type="EMBL" id="KI658281">
    <property type="protein sequence ID" value="ETN83180.1"/>
    <property type="molecule type" value="Genomic_DNA"/>
</dbReference>
<organism evidence="2 3">
    <name type="scientific">Necator americanus</name>
    <name type="common">Human hookworm</name>
    <dbReference type="NCBI Taxonomy" id="51031"/>
    <lineage>
        <taxon>Eukaryota</taxon>
        <taxon>Metazoa</taxon>
        <taxon>Ecdysozoa</taxon>
        <taxon>Nematoda</taxon>
        <taxon>Chromadorea</taxon>
        <taxon>Rhabditida</taxon>
        <taxon>Rhabditina</taxon>
        <taxon>Rhabditomorpha</taxon>
        <taxon>Strongyloidea</taxon>
        <taxon>Ancylostomatidae</taxon>
        <taxon>Bunostominae</taxon>
        <taxon>Necator</taxon>
    </lineage>
</organism>
<name>W2TM36_NECAM</name>
<dbReference type="CTD" id="25347570"/>
<evidence type="ECO:0008006" key="4">
    <source>
        <dbReference type="Google" id="ProtNLM"/>
    </source>
</evidence>
<dbReference type="Proteomes" id="UP000053676">
    <property type="component" value="Unassembled WGS sequence"/>
</dbReference>
<dbReference type="STRING" id="51031.W2TM36"/>
<evidence type="ECO:0000313" key="2">
    <source>
        <dbReference type="EMBL" id="ETN83180.1"/>
    </source>
</evidence>
<feature type="region of interest" description="Disordered" evidence="1">
    <location>
        <begin position="1"/>
        <end position="80"/>
    </location>
</feature>
<dbReference type="KEGG" id="nai:NECAME_07540"/>
<gene>
    <name evidence="2" type="ORF">NECAME_07540</name>
</gene>
<feature type="compositionally biased region" description="Basic and acidic residues" evidence="1">
    <location>
        <begin position="538"/>
        <end position="580"/>
    </location>
</feature>
<dbReference type="AlphaFoldDB" id="W2TM36"/>
<feature type="region of interest" description="Disordered" evidence="1">
    <location>
        <begin position="498"/>
        <end position="580"/>
    </location>
</feature>
<protein>
    <recommendedName>
        <fullName evidence="4">RRM domain-containing protein</fullName>
    </recommendedName>
</protein>
<feature type="compositionally biased region" description="Basic and acidic residues" evidence="1">
    <location>
        <begin position="502"/>
        <end position="527"/>
    </location>
</feature>
<keyword evidence="3" id="KW-1185">Reference proteome</keyword>
<sequence length="580" mass="64764">MDDQDKEDQIQQNGSHDITEEPVAVSSVNGTLAENSATDSGIETAIEGSSAEAPTAEVQTPVPEPQAASPCSSENPDDNRTFTVTGLKHPGAWRTHPEIINMLARCESFNIKFERATKQKGPKPGYISFMFESISSAREAYTQAQKMRVDGQAVKVEASPAFFAPAACRSRPFFKIPTDEEVKKRTIYALDLPTSAEQNLLNSIFEADHIERITFLPLRSQHKQAEVLMHTEEQADAARSEDGFELDDGQQQSVLRILTPDDYAAFVAEEQKPVPFVPPEVEPVPVKPPAPSVAEPTTAPSPAEVKLAPVLDEDDVTDMFIKHVTEQRVNWAEITDVMELYAMCDAVSAQIGGLPDSVLRPAMLHTLQRHLTEAQSAWMREHLQYLIKGWKQEVRNDSFVDRPTLVQMKAAEYVPVAPSKRKFRGRNSAVSRAGRVMMGVGAFLEAQRSKMVTEEGELEVEEDEEGNITLGGEALSFESWAKLTKTNQPDIVYAKMGQGEPPAKKPREMHDFKKFKQSQKEWKEKKMGAKKMRIMQQAREELEALDKDKLEQPQVSKETENGKEKKENATPEKPPKPPKE</sequence>
<dbReference type="GeneID" id="25347570"/>
<feature type="non-terminal residue" evidence="2">
    <location>
        <position position="580"/>
    </location>
</feature>
<accession>W2TM36</accession>
<feature type="compositionally biased region" description="Polar residues" evidence="1">
    <location>
        <begin position="26"/>
        <end position="41"/>
    </location>
</feature>
<reference evidence="3" key="1">
    <citation type="journal article" date="2014" name="Nat. Genet.">
        <title>Genome of the human hookworm Necator americanus.</title>
        <authorList>
            <person name="Tang Y.T."/>
            <person name="Gao X."/>
            <person name="Rosa B.A."/>
            <person name="Abubucker S."/>
            <person name="Hallsworth-Pepin K."/>
            <person name="Martin J."/>
            <person name="Tyagi R."/>
            <person name="Heizer E."/>
            <person name="Zhang X."/>
            <person name="Bhonagiri-Palsikar V."/>
            <person name="Minx P."/>
            <person name="Warren W.C."/>
            <person name="Wang Q."/>
            <person name="Zhan B."/>
            <person name="Hotez P.J."/>
            <person name="Sternberg P.W."/>
            <person name="Dougall A."/>
            <person name="Gaze S.T."/>
            <person name="Mulvenna J."/>
            <person name="Sotillo J."/>
            <person name="Ranganathan S."/>
            <person name="Rabelo E.M."/>
            <person name="Wilson R.K."/>
            <person name="Felgner P.L."/>
            <person name="Bethony J."/>
            <person name="Hawdon J.M."/>
            <person name="Gasser R.B."/>
            <person name="Loukas A."/>
            <person name="Mitreva M."/>
        </authorList>
    </citation>
    <scope>NUCLEOTIDE SEQUENCE [LARGE SCALE GENOMIC DNA]</scope>
</reference>
<evidence type="ECO:0000256" key="1">
    <source>
        <dbReference type="SAM" id="MobiDB-lite"/>
    </source>
</evidence>
<dbReference type="OrthoDB" id="5869979at2759"/>
<dbReference type="OMA" id="WKLCDEV"/>
<proteinExistence type="predicted"/>
<evidence type="ECO:0000313" key="3">
    <source>
        <dbReference type="Proteomes" id="UP000053676"/>
    </source>
</evidence>